<protein>
    <submittedName>
        <fullName evidence="2">Uncharacterized protein</fullName>
    </submittedName>
</protein>
<evidence type="ECO:0000313" key="2">
    <source>
        <dbReference type="EMBL" id="CAE7195336.1"/>
    </source>
</evidence>
<gene>
    <name evidence="2" type="ORF">SNAT2548_LOCUS5385</name>
</gene>
<reference evidence="2" key="1">
    <citation type="submission" date="2021-02" db="EMBL/GenBank/DDBJ databases">
        <authorList>
            <person name="Dougan E. K."/>
            <person name="Rhodes N."/>
            <person name="Thang M."/>
            <person name="Chan C."/>
        </authorList>
    </citation>
    <scope>NUCLEOTIDE SEQUENCE</scope>
</reference>
<evidence type="ECO:0000256" key="1">
    <source>
        <dbReference type="SAM" id="SignalP"/>
    </source>
</evidence>
<feature type="non-terminal residue" evidence="2">
    <location>
        <position position="52"/>
    </location>
</feature>
<proteinExistence type="predicted"/>
<feature type="chain" id="PRO_5032832240" evidence="1">
    <location>
        <begin position="20"/>
        <end position="52"/>
    </location>
</feature>
<accession>A0A812J0B9</accession>
<dbReference type="AlphaFoldDB" id="A0A812J0B9"/>
<dbReference type="Proteomes" id="UP000604046">
    <property type="component" value="Unassembled WGS sequence"/>
</dbReference>
<keyword evidence="3" id="KW-1185">Reference proteome</keyword>
<organism evidence="2 3">
    <name type="scientific">Symbiodinium natans</name>
    <dbReference type="NCBI Taxonomy" id="878477"/>
    <lineage>
        <taxon>Eukaryota</taxon>
        <taxon>Sar</taxon>
        <taxon>Alveolata</taxon>
        <taxon>Dinophyceae</taxon>
        <taxon>Suessiales</taxon>
        <taxon>Symbiodiniaceae</taxon>
        <taxon>Symbiodinium</taxon>
    </lineage>
</organism>
<dbReference type="EMBL" id="CAJNDS010000346">
    <property type="protein sequence ID" value="CAE7195336.1"/>
    <property type="molecule type" value="Genomic_DNA"/>
</dbReference>
<feature type="signal peptide" evidence="1">
    <location>
        <begin position="1"/>
        <end position="19"/>
    </location>
</feature>
<comment type="caution">
    <text evidence="2">The sequence shown here is derived from an EMBL/GenBank/DDBJ whole genome shotgun (WGS) entry which is preliminary data.</text>
</comment>
<evidence type="ECO:0000313" key="3">
    <source>
        <dbReference type="Proteomes" id="UP000604046"/>
    </source>
</evidence>
<keyword evidence="1" id="KW-0732">Signal</keyword>
<name>A0A812J0B9_9DINO</name>
<sequence length="52" mass="5661">MASAPWKLFSALAFAGAYGLWSNSSSTCDSEPNALLQHHRTAVEKADVFTFK</sequence>